<organism evidence="2 3">
    <name type="scientific">Pristionchus mayeri</name>
    <dbReference type="NCBI Taxonomy" id="1317129"/>
    <lineage>
        <taxon>Eukaryota</taxon>
        <taxon>Metazoa</taxon>
        <taxon>Ecdysozoa</taxon>
        <taxon>Nematoda</taxon>
        <taxon>Chromadorea</taxon>
        <taxon>Rhabditida</taxon>
        <taxon>Rhabditina</taxon>
        <taxon>Diplogasteromorpha</taxon>
        <taxon>Diplogasteroidea</taxon>
        <taxon>Neodiplogasteridae</taxon>
        <taxon>Pristionchus</taxon>
    </lineage>
</organism>
<feature type="non-terminal residue" evidence="2">
    <location>
        <position position="1"/>
    </location>
</feature>
<reference evidence="3" key="1">
    <citation type="submission" date="2022-10" db="EMBL/GenBank/DDBJ databases">
        <title>Genome assembly of Pristionchus species.</title>
        <authorList>
            <person name="Yoshida K."/>
            <person name="Sommer R.J."/>
        </authorList>
    </citation>
    <scope>NUCLEOTIDE SEQUENCE [LARGE SCALE GENOMIC DNA]</scope>
    <source>
        <strain evidence="3">RS5460</strain>
    </source>
</reference>
<dbReference type="AlphaFoldDB" id="A0AAN5CLU8"/>
<accession>A0AAN5CLU8</accession>
<feature type="non-terminal residue" evidence="2">
    <location>
        <position position="70"/>
    </location>
</feature>
<evidence type="ECO:0000256" key="1">
    <source>
        <dbReference type="SAM" id="MobiDB-lite"/>
    </source>
</evidence>
<feature type="region of interest" description="Disordered" evidence="1">
    <location>
        <begin position="1"/>
        <end position="70"/>
    </location>
</feature>
<keyword evidence="3" id="KW-1185">Reference proteome</keyword>
<feature type="compositionally biased region" description="Basic and acidic residues" evidence="1">
    <location>
        <begin position="57"/>
        <end position="70"/>
    </location>
</feature>
<name>A0AAN5CLU8_9BILA</name>
<dbReference type="EMBL" id="BTRK01000004">
    <property type="protein sequence ID" value="GMR46705.1"/>
    <property type="molecule type" value="Genomic_DNA"/>
</dbReference>
<sequence length="70" mass="8039">AHQYAAILPRQSSLPSPWACSDTPSSEWAHARKPPRSLPEEPARQSRYRPVSVRMPKLRDRLKHPIDDRG</sequence>
<dbReference type="Proteomes" id="UP001328107">
    <property type="component" value="Unassembled WGS sequence"/>
</dbReference>
<comment type="caution">
    <text evidence="2">The sequence shown here is derived from an EMBL/GenBank/DDBJ whole genome shotgun (WGS) entry which is preliminary data.</text>
</comment>
<gene>
    <name evidence="2" type="ORF">PMAYCL1PPCAC_16900</name>
</gene>
<evidence type="ECO:0000313" key="3">
    <source>
        <dbReference type="Proteomes" id="UP001328107"/>
    </source>
</evidence>
<proteinExistence type="predicted"/>
<evidence type="ECO:0000313" key="2">
    <source>
        <dbReference type="EMBL" id="GMR46705.1"/>
    </source>
</evidence>
<protein>
    <submittedName>
        <fullName evidence="2">Uncharacterized protein</fullName>
    </submittedName>
</protein>